<dbReference type="InterPro" id="IPR036390">
    <property type="entry name" value="WH_DNA-bd_sf"/>
</dbReference>
<keyword evidence="13" id="KW-1185">Reference proteome</keyword>
<dbReference type="InterPro" id="IPR040504">
    <property type="entry name" value="TFIIF_beta_N"/>
</dbReference>
<dbReference type="Gene3D" id="1.10.10.10">
    <property type="entry name" value="Winged helix-like DNA-binding domain superfamily/Winged helix DNA-binding domain"/>
    <property type="match status" value="1"/>
</dbReference>
<evidence type="ECO:0000256" key="5">
    <source>
        <dbReference type="ARBA" id="ARBA00023125"/>
    </source>
</evidence>
<dbReference type="InterPro" id="IPR003196">
    <property type="entry name" value="TFIIF_beta"/>
</dbReference>
<evidence type="ECO:0000313" key="13">
    <source>
        <dbReference type="Proteomes" id="UP000299102"/>
    </source>
</evidence>
<proteinExistence type="inferred from homology"/>
<evidence type="ECO:0000256" key="8">
    <source>
        <dbReference type="ARBA" id="ARBA00033388"/>
    </source>
</evidence>
<keyword evidence="5 9" id="KW-0238">DNA-binding</keyword>
<evidence type="ECO:0000256" key="6">
    <source>
        <dbReference type="ARBA" id="ARBA00023163"/>
    </source>
</evidence>
<organism evidence="12 13">
    <name type="scientific">Eumeta variegata</name>
    <name type="common">Bagworm moth</name>
    <name type="synonym">Eumeta japonica</name>
    <dbReference type="NCBI Taxonomy" id="151549"/>
    <lineage>
        <taxon>Eukaryota</taxon>
        <taxon>Metazoa</taxon>
        <taxon>Ecdysozoa</taxon>
        <taxon>Arthropoda</taxon>
        <taxon>Hexapoda</taxon>
        <taxon>Insecta</taxon>
        <taxon>Pterygota</taxon>
        <taxon>Neoptera</taxon>
        <taxon>Endopterygota</taxon>
        <taxon>Lepidoptera</taxon>
        <taxon>Glossata</taxon>
        <taxon>Ditrysia</taxon>
        <taxon>Tineoidea</taxon>
        <taxon>Psychidae</taxon>
        <taxon>Oiketicinae</taxon>
        <taxon>Eumeta</taxon>
    </lineage>
</organism>
<dbReference type="AlphaFoldDB" id="A0A4C1ZNV4"/>
<keyword evidence="7 9" id="KW-0539">Nucleus</keyword>
<dbReference type="SUPFAM" id="SSF46785">
    <property type="entry name" value="Winged helix' DNA-binding domain"/>
    <property type="match status" value="1"/>
</dbReference>
<dbReference type="Proteomes" id="UP000299102">
    <property type="component" value="Unassembled WGS sequence"/>
</dbReference>
<dbReference type="GO" id="GO:0005674">
    <property type="term" value="C:transcription factor TFIIF complex"/>
    <property type="evidence" value="ECO:0007669"/>
    <property type="project" value="InterPro"/>
</dbReference>
<reference evidence="12 13" key="1">
    <citation type="journal article" date="2019" name="Commun. Biol.">
        <title>The bagworm genome reveals a unique fibroin gene that provides high tensile strength.</title>
        <authorList>
            <person name="Kono N."/>
            <person name="Nakamura H."/>
            <person name="Ohtoshi R."/>
            <person name="Tomita M."/>
            <person name="Numata K."/>
            <person name="Arakawa K."/>
        </authorList>
    </citation>
    <scope>NUCLEOTIDE SEQUENCE [LARGE SCALE GENOMIC DNA]</scope>
</reference>
<evidence type="ECO:0000256" key="2">
    <source>
        <dbReference type="ARBA" id="ARBA00009543"/>
    </source>
</evidence>
<evidence type="ECO:0000259" key="10">
    <source>
        <dbReference type="Pfam" id="PF02270"/>
    </source>
</evidence>
<dbReference type="PANTHER" id="PTHR10445:SF0">
    <property type="entry name" value="GENERAL TRANSCRIPTION FACTOR IIF SUBUNIT 2"/>
    <property type="match status" value="1"/>
</dbReference>
<comment type="function">
    <text evidence="9">TFIIF is a general transcription initiation factor that binds to RNA polymerase II and helps to recruit it to the initiation complex in collaboration with TFIIB.</text>
</comment>
<comment type="similarity">
    <text evidence="2 9">Belongs to the TFIIF beta subunit family.</text>
</comment>
<dbReference type="FunFam" id="1.10.10.10:FF:000035">
    <property type="entry name" value="General transcription factor IIF subunit 2"/>
    <property type="match status" value="1"/>
</dbReference>
<name>A0A4C1ZNV4_EUMVA</name>
<feature type="domain" description="TFIIF beta subunit HTH" evidence="10">
    <location>
        <begin position="185"/>
        <end position="249"/>
    </location>
</feature>
<dbReference type="InterPro" id="IPR011039">
    <property type="entry name" value="TFIIF_interaction"/>
</dbReference>
<dbReference type="InterPro" id="IPR040450">
    <property type="entry name" value="TFIIF_beta_HTH"/>
</dbReference>
<evidence type="ECO:0000313" key="12">
    <source>
        <dbReference type="EMBL" id="GBP88744.1"/>
    </source>
</evidence>
<dbReference type="STRING" id="151549.A0A4C1ZNV4"/>
<dbReference type="GO" id="GO:0003677">
    <property type="term" value="F:DNA binding"/>
    <property type="evidence" value="ECO:0007669"/>
    <property type="project" value="UniProtKB-UniRule"/>
</dbReference>
<keyword evidence="4 9" id="KW-0805">Transcription regulation</keyword>
<dbReference type="PANTHER" id="PTHR10445">
    <property type="entry name" value="GENERAL TRANSCRIPTION FACTOR IIF SUBUNIT 2"/>
    <property type="match status" value="1"/>
</dbReference>
<dbReference type="PIRSF" id="PIRSF015849">
    <property type="entry name" value="TFIIF-beta"/>
    <property type="match status" value="1"/>
</dbReference>
<dbReference type="GO" id="GO:0006367">
    <property type="term" value="P:transcription initiation at RNA polymerase II promoter"/>
    <property type="evidence" value="ECO:0007669"/>
    <property type="project" value="UniProtKB-UniRule"/>
</dbReference>
<comment type="caution">
    <text evidence="12">The sequence shown here is derived from an EMBL/GenBank/DDBJ whole genome shotgun (WGS) entry which is preliminary data.</text>
</comment>
<dbReference type="SUPFAM" id="SSF50916">
    <property type="entry name" value="Rap30/74 interaction domains"/>
    <property type="match status" value="1"/>
</dbReference>
<dbReference type="GO" id="GO:0006368">
    <property type="term" value="P:transcription elongation by RNA polymerase II"/>
    <property type="evidence" value="ECO:0007669"/>
    <property type="project" value="UniProtKB-ARBA"/>
</dbReference>
<evidence type="ECO:0000256" key="7">
    <source>
        <dbReference type="ARBA" id="ARBA00023242"/>
    </source>
</evidence>
<protein>
    <recommendedName>
        <fullName evidence="3 9">General transcription factor IIF subunit 2</fullName>
    </recommendedName>
    <alternativeName>
        <fullName evidence="8 9">Transcription initiation factor IIF subunit beta</fullName>
    </alternativeName>
</protein>
<dbReference type="Pfam" id="PF17683">
    <property type="entry name" value="TFIIF_beta_N"/>
    <property type="match status" value="1"/>
</dbReference>
<dbReference type="InterPro" id="IPR036388">
    <property type="entry name" value="WH-like_DNA-bd_sf"/>
</dbReference>
<keyword evidence="6 9" id="KW-0804">Transcription</keyword>
<dbReference type="EMBL" id="BGZK01001954">
    <property type="protein sequence ID" value="GBP88744.1"/>
    <property type="molecule type" value="Genomic_DNA"/>
</dbReference>
<evidence type="ECO:0000256" key="9">
    <source>
        <dbReference type="PIRNR" id="PIRNR015849"/>
    </source>
</evidence>
<comment type="subcellular location">
    <subcellularLocation>
        <location evidence="1 9">Nucleus</location>
    </subcellularLocation>
</comment>
<evidence type="ECO:0000256" key="1">
    <source>
        <dbReference type="ARBA" id="ARBA00004123"/>
    </source>
</evidence>
<dbReference type="OrthoDB" id="26094at2759"/>
<sequence length="269" mass="31130">MANPVAHIDRELDLSNTGRGVWLVKVPKYVANKWEKAPGNIEVGKLKISRVPGQRAKVELSLSEGVLCIKEPGEGSIPKEHRLDVSNVTRQSLGVFSHVVPTNTDTVVPESEKLYMEGRIVQKLECRPYADSTYYKLKSESIRKASMPHRQVQQLDRIVQNFKPVSDHKNNIEYQEKKKAEGKKARDDKEAVLNMLFAAFEKHQYYNIKDLQKITRQPIVYLKEILNEVCNYNSKNPHKNMWELKPEYRHYKQEIPVEQKEDKNSSDSD</sequence>
<accession>A0A4C1ZNV4</accession>
<gene>
    <name evidence="12" type="primary">TfIIFbeta</name>
    <name evidence="12" type="ORF">EVAR_57914_1</name>
</gene>
<evidence type="ECO:0000259" key="11">
    <source>
        <dbReference type="Pfam" id="PF17683"/>
    </source>
</evidence>
<dbReference type="CDD" id="cd07980">
    <property type="entry name" value="TFIIF_beta"/>
    <property type="match status" value="1"/>
</dbReference>
<evidence type="ECO:0000256" key="3">
    <source>
        <dbReference type="ARBA" id="ARBA00020815"/>
    </source>
</evidence>
<evidence type="ECO:0000256" key="4">
    <source>
        <dbReference type="ARBA" id="ARBA00023015"/>
    </source>
</evidence>
<feature type="domain" description="TFIIF beta subunit N-terminal" evidence="11">
    <location>
        <begin position="19"/>
        <end position="98"/>
    </location>
</feature>
<dbReference type="Pfam" id="PF02270">
    <property type="entry name" value="TFIIF_beta"/>
    <property type="match status" value="1"/>
</dbReference>